<gene>
    <name evidence="2" type="ORF">PSON_ATCC_30995.1.T0230225</name>
</gene>
<organism evidence="2 3">
    <name type="scientific">Paramecium sonneborni</name>
    <dbReference type="NCBI Taxonomy" id="65129"/>
    <lineage>
        <taxon>Eukaryota</taxon>
        <taxon>Sar</taxon>
        <taxon>Alveolata</taxon>
        <taxon>Ciliophora</taxon>
        <taxon>Intramacronucleata</taxon>
        <taxon>Oligohymenophorea</taxon>
        <taxon>Peniculida</taxon>
        <taxon>Parameciidae</taxon>
        <taxon>Paramecium</taxon>
    </lineage>
</organism>
<dbReference type="GO" id="GO:0007131">
    <property type="term" value="P:reciprocal meiotic recombination"/>
    <property type="evidence" value="ECO:0007669"/>
    <property type="project" value="TreeGrafter"/>
</dbReference>
<name>A0A8S1LIV6_9CILI</name>
<feature type="transmembrane region" description="Helical" evidence="1">
    <location>
        <begin position="31"/>
        <end position="50"/>
    </location>
</feature>
<dbReference type="PANTHER" id="PTHR31398">
    <property type="entry name" value="MEIOTIC NUCLEAR DIVISION PROTEIN 1 HOMOLOG"/>
    <property type="match status" value="1"/>
</dbReference>
<keyword evidence="1" id="KW-0472">Membrane</keyword>
<feature type="transmembrane region" description="Helical" evidence="1">
    <location>
        <begin position="324"/>
        <end position="344"/>
    </location>
</feature>
<protein>
    <recommendedName>
        <fullName evidence="4">Transmembrane protein</fullName>
    </recommendedName>
</protein>
<dbReference type="GO" id="GO:0005634">
    <property type="term" value="C:nucleus"/>
    <property type="evidence" value="ECO:0007669"/>
    <property type="project" value="TreeGrafter"/>
</dbReference>
<dbReference type="PANTHER" id="PTHR31398:SF0">
    <property type="entry name" value="MEIOTIC NUCLEAR DIVISION PROTEIN 1 HOMOLOG"/>
    <property type="match status" value="1"/>
</dbReference>
<evidence type="ECO:0000256" key="1">
    <source>
        <dbReference type="SAM" id="Phobius"/>
    </source>
</evidence>
<evidence type="ECO:0008006" key="4">
    <source>
        <dbReference type="Google" id="ProtNLM"/>
    </source>
</evidence>
<dbReference type="Proteomes" id="UP000692954">
    <property type="component" value="Unassembled WGS sequence"/>
</dbReference>
<dbReference type="EMBL" id="CAJJDN010000023">
    <property type="protein sequence ID" value="CAD8067807.1"/>
    <property type="molecule type" value="Genomic_DNA"/>
</dbReference>
<accession>A0A8S1LIV6</accession>
<dbReference type="OrthoDB" id="293272at2759"/>
<evidence type="ECO:0000313" key="2">
    <source>
        <dbReference type="EMBL" id="CAD8067807.1"/>
    </source>
</evidence>
<proteinExistence type="predicted"/>
<keyword evidence="1" id="KW-0812">Transmembrane</keyword>
<evidence type="ECO:0000313" key="3">
    <source>
        <dbReference type="Proteomes" id="UP000692954"/>
    </source>
</evidence>
<sequence>MYMKIKQAIKQFDLFGVELNLNMQQKDKFKTAFGGVSSIVMILLLSFIFINRLINIVTKTDYTIKVQTLQNANPKHSTMNIQNFMLAIRIEDPLQKFYQNKKKTRFSIRMHQYIQQTQDDGSKIKESLSQFKLEQCTNEHFSDIDFKSNPYLQKQLQFYLCLPLSFELQLQGGYNSETLLYPKLLIQMCRNEENCYSDKEIEEAQLNENTTITLSSLIKSSLFLSNSTDNNLYQYINSDFYLSSNLQQSLYADLFFQNNKAQIDENLFSLMTDSKEMEYWSFSLNDNRQFNKQIVKTSSLFEINLRISQQHQITTKTAYRLDQFISYIGGILKFFTAIFGLFAIKYNLLSMRISLANILYDFNVPYQNDGKLYFSYDRLLNFIQYKINRVDELLAKLKTYTFQVVKLSHITRMWSSISSNQKLQKQEQLLEQDEVAEQKITQDDIHQYTQKLIEYKENFIYDLVQKILDTKKQLRLDLKFYVSLVFSCSCFKKIWMKRQLLIQCDQMIKKDLDIITILSKIQQIDKLKQTLLDQNQVSVFNYTPKPVVFIGKNYQIVTEDQSRPNNLITQTNKQKRDRMINKRIRFNTSKKFLKIYDSYLKLKENSNEVNYRLTQMLGPTLELIFKKYHEIQIAFQLKEDLINKQLSEELKQKISEQTILDSNQRIDSKIEIHKYIKPKMIHDDGEEICYDV</sequence>
<keyword evidence="1" id="KW-1133">Transmembrane helix</keyword>
<reference evidence="2" key="1">
    <citation type="submission" date="2021-01" db="EMBL/GenBank/DDBJ databases">
        <authorList>
            <consortium name="Genoscope - CEA"/>
            <person name="William W."/>
        </authorList>
    </citation>
    <scope>NUCLEOTIDE SEQUENCE</scope>
</reference>
<dbReference type="AlphaFoldDB" id="A0A8S1LIV6"/>
<comment type="caution">
    <text evidence="2">The sequence shown here is derived from an EMBL/GenBank/DDBJ whole genome shotgun (WGS) entry which is preliminary data.</text>
</comment>
<keyword evidence="3" id="KW-1185">Reference proteome</keyword>